<gene>
    <name evidence="3" type="ORF">AVL62_10150</name>
</gene>
<evidence type="ECO:0000259" key="2">
    <source>
        <dbReference type="Pfam" id="PF12804"/>
    </source>
</evidence>
<keyword evidence="4" id="KW-1185">Reference proteome</keyword>
<evidence type="ECO:0000313" key="3">
    <source>
        <dbReference type="EMBL" id="KUG58286.1"/>
    </source>
</evidence>
<reference evidence="3 4" key="1">
    <citation type="submission" date="2015-12" db="EMBL/GenBank/DDBJ databases">
        <title>Serinicoccus chungangenesis strain CD08_5 genome sequencing and assembly.</title>
        <authorList>
            <person name="Chander A.M."/>
            <person name="Kaur G."/>
            <person name="Nair G.R."/>
            <person name="Dhawan D.K."/>
            <person name="Kochhar R.K."/>
            <person name="Mayilraj S."/>
            <person name="Bhadada S.K."/>
        </authorList>
    </citation>
    <scope>NUCLEOTIDE SEQUENCE [LARGE SCALE GENOMIC DNA]</scope>
    <source>
        <strain evidence="3 4">CD08_5</strain>
    </source>
</reference>
<dbReference type="Proteomes" id="UP000054837">
    <property type="component" value="Unassembled WGS sequence"/>
</dbReference>
<comment type="caution">
    <text evidence="3">The sequence shown here is derived from an EMBL/GenBank/DDBJ whole genome shotgun (WGS) entry which is preliminary data.</text>
</comment>
<proteinExistence type="predicted"/>
<evidence type="ECO:0000256" key="1">
    <source>
        <dbReference type="ARBA" id="ARBA00022679"/>
    </source>
</evidence>
<feature type="domain" description="MobA-like NTP transferase" evidence="2">
    <location>
        <begin position="4"/>
        <end position="177"/>
    </location>
</feature>
<dbReference type="Gene3D" id="3.90.550.10">
    <property type="entry name" value="Spore Coat Polysaccharide Biosynthesis Protein SpsA, Chain A"/>
    <property type="match status" value="1"/>
</dbReference>
<dbReference type="AlphaFoldDB" id="A0A0W8IEB7"/>
<dbReference type="STRING" id="767452.AVL62_10150"/>
<protein>
    <recommendedName>
        <fullName evidence="2">MobA-like NTP transferase domain-containing protein</fullName>
    </recommendedName>
</protein>
<dbReference type="Pfam" id="PF12804">
    <property type="entry name" value="NTP_transf_3"/>
    <property type="match status" value="1"/>
</dbReference>
<dbReference type="InterPro" id="IPR029044">
    <property type="entry name" value="Nucleotide-diphossugar_trans"/>
</dbReference>
<accession>A0A0W8IEB7</accession>
<dbReference type="SUPFAM" id="SSF53448">
    <property type="entry name" value="Nucleotide-diphospho-sugar transferases"/>
    <property type="match status" value="1"/>
</dbReference>
<dbReference type="PANTHER" id="PTHR19136">
    <property type="entry name" value="MOLYBDENUM COFACTOR GUANYLYLTRANSFERASE"/>
    <property type="match status" value="1"/>
</dbReference>
<dbReference type="InterPro" id="IPR025877">
    <property type="entry name" value="MobA-like_NTP_Trfase"/>
</dbReference>
<sequence>MDLLVLAGGRGKRLGGRDKAALEVGGRSLLARVLDAKPLLGGRVVVVGDTPVPPGVLRAVEEPPDGGPVAGIAAGLAALRGGAEGDGGVHGPSGGQAGAPSPDWVAVVAVDQPGAAVALAALRASLDVAADHVDAVGHQDAQGHRQWLLAVYRRVSLERALGQLGQARDVSVRRLVADLRWQDEESGREHLGDVDTWADARDWEHRLRGGSMTTDEPQRKG</sequence>
<organism evidence="3 4">
    <name type="scientific">Serinicoccus chungangensis</name>
    <dbReference type="NCBI Taxonomy" id="767452"/>
    <lineage>
        <taxon>Bacteria</taxon>
        <taxon>Bacillati</taxon>
        <taxon>Actinomycetota</taxon>
        <taxon>Actinomycetes</taxon>
        <taxon>Micrococcales</taxon>
        <taxon>Ornithinimicrobiaceae</taxon>
        <taxon>Serinicoccus</taxon>
    </lineage>
</organism>
<keyword evidence="1" id="KW-0808">Transferase</keyword>
<dbReference type="GO" id="GO:0016779">
    <property type="term" value="F:nucleotidyltransferase activity"/>
    <property type="evidence" value="ECO:0007669"/>
    <property type="project" value="UniProtKB-ARBA"/>
</dbReference>
<dbReference type="EMBL" id="LQBL01000003">
    <property type="protein sequence ID" value="KUG58286.1"/>
    <property type="molecule type" value="Genomic_DNA"/>
</dbReference>
<evidence type="ECO:0000313" key="4">
    <source>
        <dbReference type="Proteomes" id="UP000054837"/>
    </source>
</evidence>
<dbReference type="PANTHER" id="PTHR19136:SF81">
    <property type="entry name" value="MOLYBDENUM COFACTOR GUANYLYLTRANSFERASE"/>
    <property type="match status" value="1"/>
</dbReference>
<name>A0A0W8IEB7_9MICO</name>